<feature type="non-terminal residue" evidence="2">
    <location>
        <position position="356"/>
    </location>
</feature>
<organism evidence="2">
    <name type="scientific">Trepomonas sp. PC1</name>
    <dbReference type="NCBI Taxonomy" id="1076344"/>
    <lineage>
        <taxon>Eukaryota</taxon>
        <taxon>Metamonada</taxon>
        <taxon>Diplomonadida</taxon>
        <taxon>Hexamitidae</taxon>
        <taxon>Hexamitinae</taxon>
        <taxon>Trepomonas</taxon>
    </lineage>
</organism>
<dbReference type="PANTHER" id="PTHR45661:SF3">
    <property type="entry name" value="IG-LIKE DOMAIN-CONTAINING PROTEIN"/>
    <property type="match status" value="1"/>
</dbReference>
<dbReference type="InterPro" id="IPR026906">
    <property type="entry name" value="LRR_5"/>
</dbReference>
<proteinExistence type="predicted"/>
<evidence type="ECO:0000313" key="2">
    <source>
        <dbReference type="EMBL" id="JAP94430.1"/>
    </source>
</evidence>
<dbReference type="Pfam" id="PF13306">
    <property type="entry name" value="LRR_5"/>
    <property type="match status" value="2"/>
</dbReference>
<name>A0A146KC89_9EUKA</name>
<dbReference type="AlphaFoldDB" id="A0A146KC89"/>
<dbReference type="Gene3D" id="3.80.10.10">
    <property type="entry name" value="Ribonuclease Inhibitor"/>
    <property type="match status" value="2"/>
</dbReference>
<feature type="compositionally biased region" description="Low complexity" evidence="1">
    <location>
        <begin position="87"/>
        <end position="97"/>
    </location>
</feature>
<reference evidence="2" key="1">
    <citation type="submission" date="2015-07" db="EMBL/GenBank/DDBJ databases">
        <title>Adaptation to a free-living lifestyle via gene acquisitions in the diplomonad Trepomonas sp. PC1.</title>
        <authorList>
            <person name="Xu F."/>
            <person name="Jerlstrom-Hultqvist J."/>
            <person name="Kolisko M."/>
            <person name="Simpson A.G.B."/>
            <person name="Roger A.J."/>
            <person name="Svard S.G."/>
            <person name="Andersson J.O."/>
        </authorList>
    </citation>
    <scope>NUCLEOTIDE SEQUENCE</scope>
    <source>
        <strain evidence="2">PC1</strain>
    </source>
</reference>
<evidence type="ECO:0000256" key="1">
    <source>
        <dbReference type="SAM" id="MobiDB-lite"/>
    </source>
</evidence>
<feature type="non-terminal residue" evidence="2">
    <location>
        <position position="1"/>
    </location>
</feature>
<sequence>GNCINLIKFDGNSLFQIGQDAFSNNVGLIRLNLLNVELFGDSALQCSGLREIKNQACKTIGDHAINECFQLTSVDFHDEIEDLSSYGYSEGQSSGESSESEEHNEKKYLVTKDSHESLKKQFNAIEKLPQQFYHFAPNQNLITELKQNKKQIDCEQVRYALKYTKCNLKTANIKGVVLMKQKVIPAKSFSKNRLLNFVYCPLVSVVETKAFYQCFFLKKFTSRKLVEIKSRAFMFCASLCEIDVSNVKMLGERAMMSCYQMVQLKFKELNEIPSECFNQCEGLKQIIGPKISKIAEDAFEECQKVNIVTNQMALGDHKTYKVGNEYKFQEILAVDFVERLHFKQRLNSIKNNACVL</sequence>
<dbReference type="EMBL" id="GDID01002176">
    <property type="protein sequence ID" value="JAP94430.1"/>
    <property type="molecule type" value="Transcribed_RNA"/>
</dbReference>
<dbReference type="InterPro" id="IPR032675">
    <property type="entry name" value="LRR_dom_sf"/>
</dbReference>
<protein>
    <submittedName>
        <fullName evidence="2">Leucine rich repeats-containing protein</fullName>
    </submittedName>
</protein>
<dbReference type="SUPFAM" id="SSF52058">
    <property type="entry name" value="L domain-like"/>
    <property type="match status" value="1"/>
</dbReference>
<feature type="region of interest" description="Disordered" evidence="1">
    <location>
        <begin position="87"/>
        <end position="107"/>
    </location>
</feature>
<dbReference type="InterPro" id="IPR053139">
    <property type="entry name" value="Surface_bspA-like"/>
</dbReference>
<dbReference type="PANTHER" id="PTHR45661">
    <property type="entry name" value="SURFACE ANTIGEN"/>
    <property type="match status" value="1"/>
</dbReference>
<gene>
    <name evidence="2" type="ORF">TPC1_12920</name>
</gene>
<accession>A0A146KC89</accession>